<evidence type="ECO:0000313" key="3">
    <source>
        <dbReference type="Proteomes" id="UP000296049"/>
    </source>
</evidence>
<accession>R0LHF0</accession>
<gene>
    <name evidence="2" type="ORF">Anapl_10229</name>
</gene>
<dbReference type="Proteomes" id="UP000296049">
    <property type="component" value="Unassembled WGS sequence"/>
</dbReference>
<dbReference type="AlphaFoldDB" id="R0LHF0"/>
<evidence type="ECO:0000313" key="2">
    <source>
        <dbReference type="EMBL" id="EOB05094.1"/>
    </source>
</evidence>
<evidence type="ECO:0000256" key="1">
    <source>
        <dbReference type="SAM" id="MobiDB-lite"/>
    </source>
</evidence>
<feature type="region of interest" description="Disordered" evidence="1">
    <location>
        <begin position="1"/>
        <end position="31"/>
    </location>
</feature>
<protein>
    <submittedName>
        <fullName evidence="2">Uncharacterized protein</fullName>
    </submittedName>
</protein>
<dbReference type="EMBL" id="KB742716">
    <property type="protein sequence ID" value="EOB05094.1"/>
    <property type="molecule type" value="Genomic_DNA"/>
</dbReference>
<name>R0LHF0_ANAPL</name>
<proteinExistence type="predicted"/>
<organism evidence="2 3">
    <name type="scientific">Anas platyrhynchos</name>
    <name type="common">Mallard</name>
    <name type="synonym">Anas boschas</name>
    <dbReference type="NCBI Taxonomy" id="8839"/>
    <lineage>
        <taxon>Eukaryota</taxon>
        <taxon>Metazoa</taxon>
        <taxon>Chordata</taxon>
        <taxon>Craniata</taxon>
        <taxon>Vertebrata</taxon>
        <taxon>Euteleostomi</taxon>
        <taxon>Archelosauria</taxon>
        <taxon>Archosauria</taxon>
        <taxon>Dinosauria</taxon>
        <taxon>Saurischia</taxon>
        <taxon>Theropoda</taxon>
        <taxon>Coelurosauria</taxon>
        <taxon>Aves</taxon>
        <taxon>Neognathae</taxon>
        <taxon>Galloanserae</taxon>
        <taxon>Anseriformes</taxon>
        <taxon>Anatidae</taxon>
        <taxon>Anatinae</taxon>
        <taxon>Anas</taxon>
    </lineage>
</organism>
<reference evidence="3" key="1">
    <citation type="journal article" date="2013" name="Nat. Genet.">
        <title>The duck genome and transcriptome provide insight into an avian influenza virus reservoir species.</title>
        <authorList>
            <person name="Huang Y."/>
            <person name="Li Y."/>
            <person name="Burt D.W."/>
            <person name="Chen H."/>
            <person name="Zhang Y."/>
            <person name="Qian W."/>
            <person name="Kim H."/>
            <person name="Gan S."/>
            <person name="Zhao Y."/>
            <person name="Li J."/>
            <person name="Yi K."/>
            <person name="Feng H."/>
            <person name="Zhu P."/>
            <person name="Li B."/>
            <person name="Liu Q."/>
            <person name="Fairley S."/>
            <person name="Magor K.E."/>
            <person name="Du Z."/>
            <person name="Hu X."/>
            <person name="Goodman L."/>
            <person name="Tafer H."/>
            <person name="Vignal A."/>
            <person name="Lee T."/>
            <person name="Kim K.W."/>
            <person name="Sheng Z."/>
            <person name="An Y."/>
            <person name="Searle S."/>
            <person name="Herrero J."/>
            <person name="Groenen M.A."/>
            <person name="Crooijmans R.P."/>
            <person name="Faraut T."/>
            <person name="Cai Q."/>
            <person name="Webster R.G."/>
            <person name="Aldridge J.R."/>
            <person name="Warren W.C."/>
            <person name="Bartschat S."/>
            <person name="Kehr S."/>
            <person name="Marz M."/>
            <person name="Stadler P.F."/>
            <person name="Smith J."/>
            <person name="Kraus R.H."/>
            <person name="Zhao Y."/>
            <person name="Ren L."/>
            <person name="Fei J."/>
            <person name="Morisson M."/>
            <person name="Kaiser P."/>
            <person name="Griffin D.K."/>
            <person name="Rao M."/>
            <person name="Pitel F."/>
            <person name="Wang J."/>
            <person name="Li N."/>
        </authorList>
    </citation>
    <scope>NUCLEOTIDE SEQUENCE [LARGE SCALE GENOMIC DNA]</scope>
</reference>
<sequence length="167" mass="18433">MRLPGAKEVRQRERGEELAGGDVTTSSRQAETSCQFTPLICTGRAVQRGQEPCPVPRLQKHEGEELQLLKKQVPCGLRPSRPAVRARPSPILTACSEGAPPGLGALCTDHAKPRPLCEHSDRWRGPGRSLHSPVWRWPSRELHKLLQTDLILLRGPDAVPSLVQALR</sequence>
<keyword evidence="3" id="KW-1185">Reference proteome</keyword>
<feature type="compositionally biased region" description="Basic and acidic residues" evidence="1">
    <location>
        <begin position="1"/>
        <end position="17"/>
    </location>
</feature>